<protein>
    <submittedName>
        <fullName evidence="1">Uncharacterized protein</fullName>
    </submittedName>
</protein>
<proteinExistence type="predicted"/>
<accession>A0A8C6ZIB7</accession>
<keyword evidence="2" id="KW-1185">Reference proteome</keyword>
<sequence length="89" mass="10217">MVKCYLWPEPSSPSSCCVAYEHCMLQRISHAPPPFHVNICSRTVWVRKEKEGKTLFQQLLWADGETLVSISTSEDVGAWQCRAMFHCSR</sequence>
<dbReference type="AlphaFoldDB" id="A0A8C6ZIB7"/>
<dbReference type="Ensembl" id="ENSNPET00000016477.1">
    <property type="protein sequence ID" value="ENSNPEP00000016078.1"/>
    <property type="gene ID" value="ENSNPEG00000011987.1"/>
</dbReference>
<reference evidence="1" key="1">
    <citation type="submission" date="2025-08" db="UniProtKB">
        <authorList>
            <consortium name="Ensembl"/>
        </authorList>
    </citation>
    <scope>IDENTIFICATION</scope>
</reference>
<reference evidence="1" key="2">
    <citation type="submission" date="2025-09" db="UniProtKB">
        <authorList>
            <consortium name="Ensembl"/>
        </authorList>
    </citation>
    <scope>IDENTIFICATION</scope>
</reference>
<evidence type="ECO:0000313" key="1">
    <source>
        <dbReference type="Ensembl" id="ENSNPEP00000016078.1"/>
    </source>
</evidence>
<dbReference type="Proteomes" id="UP000694420">
    <property type="component" value="Unplaced"/>
</dbReference>
<name>A0A8C6ZIB7_NOTPE</name>
<evidence type="ECO:0000313" key="2">
    <source>
        <dbReference type="Proteomes" id="UP000694420"/>
    </source>
</evidence>
<organism evidence="1 2">
    <name type="scientific">Nothoprocta perdicaria</name>
    <name type="common">Chilean tinamou</name>
    <name type="synonym">Crypturus perdicarius</name>
    <dbReference type="NCBI Taxonomy" id="30464"/>
    <lineage>
        <taxon>Eukaryota</taxon>
        <taxon>Metazoa</taxon>
        <taxon>Chordata</taxon>
        <taxon>Craniata</taxon>
        <taxon>Vertebrata</taxon>
        <taxon>Euteleostomi</taxon>
        <taxon>Archelosauria</taxon>
        <taxon>Archosauria</taxon>
        <taxon>Dinosauria</taxon>
        <taxon>Saurischia</taxon>
        <taxon>Theropoda</taxon>
        <taxon>Coelurosauria</taxon>
        <taxon>Aves</taxon>
        <taxon>Palaeognathae</taxon>
        <taxon>Tinamiformes</taxon>
        <taxon>Tinamidae</taxon>
        <taxon>Nothoprocta</taxon>
    </lineage>
</organism>